<comment type="caution">
    <text evidence="2">The sequence shown here is derived from an EMBL/GenBank/DDBJ whole genome shotgun (WGS) entry which is preliminary data.</text>
</comment>
<evidence type="ECO:0000256" key="1">
    <source>
        <dbReference type="SAM" id="SignalP"/>
    </source>
</evidence>
<keyword evidence="3" id="KW-1185">Reference proteome</keyword>
<evidence type="ECO:0008006" key="4">
    <source>
        <dbReference type="Google" id="ProtNLM"/>
    </source>
</evidence>
<proteinExistence type="predicted"/>
<reference evidence="3" key="1">
    <citation type="journal article" date="2015" name="Nat. Genet.">
        <title>The genome and transcriptome of the zoonotic hookworm Ancylostoma ceylanicum identify infection-specific gene families.</title>
        <authorList>
            <person name="Schwarz E.M."/>
            <person name="Hu Y."/>
            <person name="Antoshechkin I."/>
            <person name="Miller M.M."/>
            <person name="Sternberg P.W."/>
            <person name="Aroian R.V."/>
        </authorList>
    </citation>
    <scope>NUCLEOTIDE SEQUENCE</scope>
    <source>
        <strain evidence="3">HY135</strain>
    </source>
</reference>
<feature type="signal peptide" evidence="1">
    <location>
        <begin position="1"/>
        <end position="18"/>
    </location>
</feature>
<evidence type="ECO:0000313" key="2">
    <source>
        <dbReference type="EMBL" id="EYC37808.1"/>
    </source>
</evidence>
<gene>
    <name evidence="2" type="primary">Acey_s0765.g2163</name>
    <name evidence="2" type="ORF">Y032_0765g2163</name>
</gene>
<dbReference type="EMBL" id="JARK01000365">
    <property type="protein sequence ID" value="EYC37808.1"/>
    <property type="molecule type" value="Genomic_DNA"/>
</dbReference>
<sequence>MKWPFLALSVNLIAHAKGFTSRKSPRQVLLMFQNCKRLLTLIRAIDCMTAKPNRCIMTTEKDRSMTSIRTRSTADTLILPVLVVLLKDCLNRLLWSDVLKPSFSLNLASSWHASQQVGY</sequence>
<dbReference type="Proteomes" id="UP000024635">
    <property type="component" value="Unassembled WGS sequence"/>
</dbReference>
<keyword evidence="1" id="KW-0732">Signal</keyword>
<protein>
    <recommendedName>
        <fullName evidence="4">Secreted protein</fullName>
    </recommendedName>
</protein>
<evidence type="ECO:0000313" key="3">
    <source>
        <dbReference type="Proteomes" id="UP000024635"/>
    </source>
</evidence>
<feature type="chain" id="PRO_5001490656" description="Secreted protein" evidence="1">
    <location>
        <begin position="19"/>
        <end position="119"/>
    </location>
</feature>
<name>A0A016WFK5_9BILA</name>
<organism evidence="2 3">
    <name type="scientific">Ancylostoma ceylanicum</name>
    <dbReference type="NCBI Taxonomy" id="53326"/>
    <lineage>
        <taxon>Eukaryota</taxon>
        <taxon>Metazoa</taxon>
        <taxon>Ecdysozoa</taxon>
        <taxon>Nematoda</taxon>
        <taxon>Chromadorea</taxon>
        <taxon>Rhabditida</taxon>
        <taxon>Rhabditina</taxon>
        <taxon>Rhabditomorpha</taxon>
        <taxon>Strongyloidea</taxon>
        <taxon>Ancylostomatidae</taxon>
        <taxon>Ancylostomatinae</taxon>
        <taxon>Ancylostoma</taxon>
    </lineage>
</organism>
<dbReference type="AlphaFoldDB" id="A0A016WFK5"/>
<accession>A0A016WFK5</accession>